<evidence type="ECO:0000313" key="1">
    <source>
        <dbReference type="EMBL" id="VAW27428.1"/>
    </source>
</evidence>
<gene>
    <name evidence="1" type="ORF">MNBD_BACTEROID06-30</name>
</gene>
<dbReference type="EMBL" id="UOES01000235">
    <property type="protein sequence ID" value="VAW27428.1"/>
    <property type="molecule type" value="Genomic_DNA"/>
</dbReference>
<feature type="non-terminal residue" evidence="1">
    <location>
        <position position="1"/>
    </location>
</feature>
<proteinExistence type="predicted"/>
<accession>A0A3B0UAF5</accession>
<protein>
    <submittedName>
        <fullName evidence="1">Uncharacterized protein</fullName>
    </submittedName>
</protein>
<reference evidence="1" key="1">
    <citation type="submission" date="2018-06" db="EMBL/GenBank/DDBJ databases">
        <authorList>
            <person name="Zhirakovskaya E."/>
        </authorList>
    </citation>
    <scope>NUCLEOTIDE SEQUENCE</scope>
</reference>
<dbReference type="AlphaFoldDB" id="A0A3B0UAF5"/>
<sequence length="22" mass="2595">LREMLDAGVVKKVDEHYYMALN</sequence>
<organism evidence="1">
    <name type="scientific">hydrothermal vent metagenome</name>
    <dbReference type="NCBI Taxonomy" id="652676"/>
    <lineage>
        <taxon>unclassified sequences</taxon>
        <taxon>metagenomes</taxon>
        <taxon>ecological metagenomes</taxon>
    </lineage>
</organism>
<name>A0A3B0UAF5_9ZZZZ</name>